<dbReference type="InterPro" id="IPR036217">
    <property type="entry name" value="MethylDNA_cys_MeTrfase_DNAb"/>
</dbReference>
<proteinExistence type="predicted"/>
<reference evidence="3 4" key="1">
    <citation type="journal article" date="2015" name="Nature">
        <title>rRNA introns, odd ribosomes, and small enigmatic genomes across a large radiation of phyla.</title>
        <authorList>
            <person name="Brown C.T."/>
            <person name="Hug L.A."/>
            <person name="Thomas B.C."/>
            <person name="Sharon I."/>
            <person name="Castelle C.J."/>
            <person name="Singh A."/>
            <person name="Wilkins M.J."/>
            <person name="Williams K.H."/>
            <person name="Banfield J.F."/>
        </authorList>
    </citation>
    <scope>NUCLEOTIDE SEQUENCE [LARGE SCALE GENOMIC DNA]</scope>
</reference>
<dbReference type="SUPFAM" id="SSF46767">
    <property type="entry name" value="Methylated DNA-protein cysteine methyltransferase, C-terminal domain"/>
    <property type="match status" value="1"/>
</dbReference>
<evidence type="ECO:0000313" key="4">
    <source>
        <dbReference type="Proteomes" id="UP000034894"/>
    </source>
</evidence>
<evidence type="ECO:0000313" key="3">
    <source>
        <dbReference type="EMBL" id="KKS98243.1"/>
    </source>
</evidence>
<keyword evidence="3" id="KW-0489">Methyltransferase</keyword>
<feature type="domain" description="Methylated-DNA-[protein]-cysteine S-methyltransferase DNA binding" evidence="2">
    <location>
        <begin position="4"/>
        <end position="82"/>
    </location>
</feature>
<evidence type="ECO:0000259" key="2">
    <source>
        <dbReference type="Pfam" id="PF01035"/>
    </source>
</evidence>
<keyword evidence="1" id="KW-0227">DNA damage</keyword>
<dbReference type="InterPro" id="IPR036388">
    <property type="entry name" value="WH-like_DNA-bd_sf"/>
</dbReference>
<accession>A0A0G1GHH5</accession>
<dbReference type="InterPro" id="IPR052520">
    <property type="entry name" value="ATL_DNA_repair"/>
</dbReference>
<dbReference type="InterPro" id="IPR014048">
    <property type="entry name" value="MethylDNA_cys_MeTrfase_DNA-bd"/>
</dbReference>
<dbReference type="NCBIfam" id="TIGR00589">
    <property type="entry name" value="ogt"/>
    <property type="match status" value="1"/>
</dbReference>
<dbReference type="GO" id="GO:0006281">
    <property type="term" value="P:DNA repair"/>
    <property type="evidence" value="ECO:0007669"/>
    <property type="project" value="InterPro"/>
</dbReference>
<dbReference type="CDD" id="cd06445">
    <property type="entry name" value="ATase"/>
    <property type="match status" value="1"/>
</dbReference>
<gene>
    <name evidence="3" type="ORF">UV73_C0003G0185</name>
</gene>
<dbReference type="Gene3D" id="1.10.10.10">
    <property type="entry name" value="Winged helix-like DNA-binding domain superfamily/Winged helix DNA-binding domain"/>
    <property type="match status" value="1"/>
</dbReference>
<sequence length="100" mass="11028">MENKDKVFILLKKIPVGKVTTYKALAKKAGLGNPRQVGKIIHGNNHPEIYPCHRVVKSDGTLASGYKFGGLAGQKKRLLSEGITFSKNKIDLSKNQFNFS</sequence>
<dbReference type="Proteomes" id="UP000034894">
    <property type="component" value="Unassembled WGS sequence"/>
</dbReference>
<dbReference type="STRING" id="1618443.UV73_C0003G0185"/>
<dbReference type="GO" id="GO:0008168">
    <property type="term" value="F:methyltransferase activity"/>
    <property type="evidence" value="ECO:0007669"/>
    <property type="project" value="UniProtKB-KW"/>
</dbReference>
<keyword evidence="3" id="KW-0808">Transferase</keyword>
<dbReference type="PATRIC" id="fig|1618443.3.peg.632"/>
<organism evidence="3 4">
    <name type="scientific">Candidatus Gottesmanbacteria bacterium GW2011_GWA2_43_14</name>
    <dbReference type="NCBI Taxonomy" id="1618443"/>
    <lineage>
        <taxon>Bacteria</taxon>
        <taxon>Candidatus Gottesmaniibacteriota</taxon>
    </lineage>
</organism>
<dbReference type="AlphaFoldDB" id="A0A0G1GHH5"/>
<dbReference type="PANTHER" id="PTHR42942">
    <property type="entry name" value="6-O-METHYLGUANINE DNA METHYLTRANSFERASE"/>
    <property type="match status" value="1"/>
</dbReference>
<evidence type="ECO:0000256" key="1">
    <source>
        <dbReference type="ARBA" id="ARBA00022763"/>
    </source>
</evidence>
<dbReference type="GO" id="GO:0032259">
    <property type="term" value="P:methylation"/>
    <property type="evidence" value="ECO:0007669"/>
    <property type="project" value="UniProtKB-KW"/>
</dbReference>
<comment type="caution">
    <text evidence="3">The sequence shown here is derived from an EMBL/GenBank/DDBJ whole genome shotgun (WGS) entry which is preliminary data.</text>
</comment>
<dbReference type="EMBL" id="LCFP01000003">
    <property type="protein sequence ID" value="KKS98243.1"/>
    <property type="molecule type" value="Genomic_DNA"/>
</dbReference>
<name>A0A0G1GHH5_9BACT</name>
<protein>
    <submittedName>
        <fullName evidence="3">Methylated-DNA-protein-cysteine methyltransferase, methylated-DNA-protein-cysteine methyltransferase related protein</fullName>
    </submittedName>
</protein>
<dbReference type="Pfam" id="PF01035">
    <property type="entry name" value="DNA_binding_1"/>
    <property type="match status" value="1"/>
</dbReference>
<dbReference type="PANTHER" id="PTHR42942:SF1">
    <property type="entry name" value="ALKYLTRANSFERASE-LIKE PROTEIN 1"/>
    <property type="match status" value="1"/>
</dbReference>